<dbReference type="RefSeq" id="WP_266279670.1">
    <property type="nucleotide sequence ID" value="NZ_JAPKNF010000001.1"/>
</dbReference>
<keyword evidence="2" id="KW-1185">Reference proteome</keyword>
<accession>A0ABU0M5Y9</accession>
<dbReference type="EMBL" id="JAUSWJ010000001">
    <property type="protein sequence ID" value="MDQ0516386.1"/>
    <property type="molecule type" value="Genomic_DNA"/>
</dbReference>
<sequence length="64" mass="7074">MLRKIYLTSALEQLMALGAVQRPSRAHSVLRVVISDGAAALSDADRRFYDLELVPLIERATAAY</sequence>
<gene>
    <name evidence="1" type="ORF">QO015_001999</name>
</gene>
<comment type="caution">
    <text evidence="1">The sequence shown here is derived from an EMBL/GenBank/DDBJ whole genome shotgun (WGS) entry which is preliminary data.</text>
</comment>
<evidence type="ECO:0000313" key="2">
    <source>
        <dbReference type="Proteomes" id="UP001223743"/>
    </source>
</evidence>
<dbReference type="Proteomes" id="UP001223743">
    <property type="component" value="Unassembled WGS sequence"/>
</dbReference>
<protein>
    <submittedName>
        <fullName evidence="1">Uncharacterized protein</fullName>
    </submittedName>
</protein>
<proteinExistence type="predicted"/>
<reference evidence="1 2" key="1">
    <citation type="submission" date="2023-07" db="EMBL/GenBank/DDBJ databases">
        <title>Genomic Encyclopedia of Type Strains, Phase IV (KMG-IV): sequencing the most valuable type-strain genomes for metagenomic binning, comparative biology and taxonomic classification.</title>
        <authorList>
            <person name="Goeker M."/>
        </authorList>
    </citation>
    <scope>NUCLEOTIDE SEQUENCE [LARGE SCALE GENOMIC DNA]</scope>
    <source>
        <strain evidence="1 2">B1-1</strain>
    </source>
</reference>
<organism evidence="1 2">
    <name type="scientific">Kaistia geumhonensis</name>
    <dbReference type="NCBI Taxonomy" id="410839"/>
    <lineage>
        <taxon>Bacteria</taxon>
        <taxon>Pseudomonadati</taxon>
        <taxon>Pseudomonadota</taxon>
        <taxon>Alphaproteobacteria</taxon>
        <taxon>Hyphomicrobiales</taxon>
        <taxon>Kaistiaceae</taxon>
        <taxon>Kaistia</taxon>
    </lineage>
</organism>
<evidence type="ECO:0000313" key="1">
    <source>
        <dbReference type="EMBL" id="MDQ0516386.1"/>
    </source>
</evidence>
<name>A0ABU0M5Y9_9HYPH</name>